<evidence type="ECO:0000256" key="3">
    <source>
        <dbReference type="ARBA" id="ARBA00022768"/>
    </source>
</evidence>
<dbReference type="Gene3D" id="2.40.30.10">
    <property type="entry name" value="Translation factors"/>
    <property type="match status" value="1"/>
</dbReference>
<keyword evidence="4" id="KW-0648">Protein biosynthesis</keyword>
<dbReference type="GO" id="GO:0003746">
    <property type="term" value="F:translation elongation factor activity"/>
    <property type="evidence" value="ECO:0007669"/>
    <property type="project" value="UniProtKB-KW"/>
</dbReference>
<evidence type="ECO:0000259" key="6">
    <source>
        <dbReference type="Pfam" id="PF22594"/>
    </source>
</evidence>
<evidence type="ECO:0000256" key="5">
    <source>
        <dbReference type="ARBA" id="ARBA00023134"/>
    </source>
</evidence>
<dbReference type="Pfam" id="PF22594">
    <property type="entry name" value="GTP-eEF1A_C"/>
    <property type="match status" value="1"/>
</dbReference>
<dbReference type="Proteomes" id="UP000386466">
    <property type="component" value="Unassembled WGS sequence"/>
</dbReference>
<feature type="domain" description="GTP-eEF1A C-terminal" evidence="6">
    <location>
        <begin position="59"/>
        <end position="155"/>
    </location>
</feature>
<comment type="similarity">
    <text evidence="1">Belongs to the TRAFAC class translation factor GTPase superfamily. Classic translation factor GTPase family. EF-Tu/EF-1A subfamily.</text>
</comment>
<protein>
    <submittedName>
        <fullName evidence="7">Eukaryotic translation elongation</fullName>
    </submittedName>
</protein>
<dbReference type="PANTHER" id="PTHR44830:SF1">
    <property type="entry name" value="TR-TYPE G DOMAIN-CONTAINING PROTEIN"/>
    <property type="match status" value="1"/>
</dbReference>
<dbReference type="PANTHER" id="PTHR44830">
    <property type="entry name" value="ELONGATION FACTOR 1 ALPHA"/>
    <property type="match status" value="1"/>
</dbReference>
<keyword evidence="3" id="KW-0251">Elongation factor</keyword>
<sequence length="177" mass="18397">MESHPKDGNASEATLRGALDCILPPTCPPGEPLHLPLQDVYEIHADDSENDPPVEAAGFTAQVIILNLPGQISAGYAPSLIFTEAHVARGFMELKEKINCHSGEKLEEGPKFLKSGGAAVVDMVPGQPTCVESSSDCPLGRFAVRNVTQMVAMGVGKAVDWKAAGAGGVTGSESSEG</sequence>
<dbReference type="CDD" id="cd03705">
    <property type="entry name" value="EF1_alpha_III"/>
    <property type="match status" value="1"/>
</dbReference>
<dbReference type="InterPro" id="IPR054696">
    <property type="entry name" value="GTP-eEF1A_C"/>
</dbReference>
<keyword evidence="2" id="KW-0547">Nucleotide-binding</keyword>
<dbReference type="GO" id="GO:0005525">
    <property type="term" value="F:GTP binding"/>
    <property type="evidence" value="ECO:0007669"/>
    <property type="project" value="UniProtKB-KW"/>
</dbReference>
<dbReference type="EMBL" id="CAAGRJ010009687">
    <property type="protein sequence ID" value="VFV27169.1"/>
    <property type="molecule type" value="Genomic_DNA"/>
</dbReference>
<evidence type="ECO:0000313" key="8">
    <source>
        <dbReference type="Proteomes" id="UP000386466"/>
    </source>
</evidence>
<keyword evidence="5" id="KW-0342">GTP-binding</keyword>
<dbReference type="SUPFAM" id="SSF50465">
    <property type="entry name" value="EF-Tu/eEF-1alpha/eIF2-gamma C-terminal domain"/>
    <property type="match status" value="1"/>
</dbReference>
<evidence type="ECO:0000256" key="1">
    <source>
        <dbReference type="ARBA" id="ARBA00007249"/>
    </source>
</evidence>
<name>A0A485N3T0_LYNPA</name>
<accession>A0A485N3T0</accession>
<organism evidence="7 8">
    <name type="scientific">Lynx pardinus</name>
    <name type="common">Iberian lynx</name>
    <name type="synonym">Felis pardina</name>
    <dbReference type="NCBI Taxonomy" id="191816"/>
    <lineage>
        <taxon>Eukaryota</taxon>
        <taxon>Metazoa</taxon>
        <taxon>Chordata</taxon>
        <taxon>Craniata</taxon>
        <taxon>Vertebrata</taxon>
        <taxon>Euteleostomi</taxon>
        <taxon>Mammalia</taxon>
        <taxon>Eutheria</taxon>
        <taxon>Laurasiatheria</taxon>
        <taxon>Carnivora</taxon>
        <taxon>Feliformia</taxon>
        <taxon>Felidae</taxon>
        <taxon>Felinae</taxon>
        <taxon>Lynx</taxon>
    </lineage>
</organism>
<keyword evidence="8" id="KW-1185">Reference proteome</keyword>
<evidence type="ECO:0000256" key="2">
    <source>
        <dbReference type="ARBA" id="ARBA00022741"/>
    </source>
</evidence>
<gene>
    <name evidence="7" type="ORF">LYPA_23C014441</name>
</gene>
<evidence type="ECO:0000313" key="7">
    <source>
        <dbReference type="EMBL" id="VFV27169.1"/>
    </source>
</evidence>
<dbReference type="FunFam" id="2.40.30.10:FF:000005">
    <property type="entry name" value="Elongation factor 1-alpha"/>
    <property type="match status" value="1"/>
</dbReference>
<reference evidence="7 8" key="1">
    <citation type="submission" date="2019-01" db="EMBL/GenBank/DDBJ databases">
        <authorList>
            <person name="Alioto T."/>
            <person name="Alioto T."/>
        </authorList>
    </citation>
    <scope>NUCLEOTIDE SEQUENCE [LARGE SCALE GENOMIC DNA]</scope>
</reference>
<dbReference type="AlphaFoldDB" id="A0A485N3T0"/>
<dbReference type="InterPro" id="IPR009001">
    <property type="entry name" value="Transl_elong_EF1A/Init_IF2_C"/>
</dbReference>
<proteinExistence type="inferred from homology"/>
<evidence type="ECO:0000256" key="4">
    <source>
        <dbReference type="ARBA" id="ARBA00022917"/>
    </source>
</evidence>